<feature type="non-terminal residue" evidence="2">
    <location>
        <position position="455"/>
    </location>
</feature>
<evidence type="ECO:0000313" key="2">
    <source>
        <dbReference type="EMBL" id="KAF5927934.1"/>
    </source>
</evidence>
<dbReference type="PANTHER" id="PTHR46096:SF3">
    <property type="entry name" value="PERFORIN-1"/>
    <property type="match status" value="1"/>
</dbReference>
<dbReference type="AlphaFoldDB" id="A0A7J7FJU6"/>
<accession>A0A7J7FJU6</accession>
<sequence length="455" mass="49925">VLQVPAHPLVCARLVAGRGVCGYDQPPALGLLPGRHTALPAPSATTSCSGALSSSCPWRSPTGTSQGSGCQHYVARAKSSSPKEGTQDLADSIHNDWWVGLDTAPVLEINMTMAVAGSHPKAVNFVAQKMFQDQYSFSTNLVECRFHRSHWECHAKPRLGQDGWSIASLPRGRSVMWLVRTMENSTETEEPPRSLPVCVPWLSGHQPGPLSPAEGPGPAGGYELPGDRSVGRPNHCHEGLCEGLLWWLRRGTVWNNNNPRWMTRLDFKDVLLAMGELEVKDTCYLIEETLAFILQGDLCPTPESQVPVLQPSASLGGAPREPQWGCVVRAGGSSHPVQRPALLASSRATGDAWVPGKLKRKERIFSQDLGPGKERDRMRLPFKEGSQGSRSRATRRRWGGNGPPLFILPDAFLQICFPQMPWLRNEFMNCYKTLNWALHCWALRSEGPVLIAAGL</sequence>
<dbReference type="GO" id="GO:0051607">
    <property type="term" value="P:defense response to virus"/>
    <property type="evidence" value="ECO:0007669"/>
    <property type="project" value="TreeGrafter"/>
</dbReference>
<dbReference type="EMBL" id="JACDTQ010000544">
    <property type="protein sequence ID" value="KAF5927934.1"/>
    <property type="molecule type" value="Genomic_DNA"/>
</dbReference>
<dbReference type="GO" id="GO:0001913">
    <property type="term" value="P:T cell mediated cytotoxicity"/>
    <property type="evidence" value="ECO:0007669"/>
    <property type="project" value="TreeGrafter"/>
</dbReference>
<comment type="caution">
    <text evidence="2">The sequence shown here is derived from an EMBL/GenBank/DDBJ whole genome shotgun (WGS) entry which is preliminary data.</text>
</comment>
<dbReference type="PANTHER" id="PTHR46096">
    <property type="entry name" value="PERFORIN-1"/>
    <property type="match status" value="1"/>
</dbReference>
<dbReference type="GO" id="GO:0016020">
    <property type="term" value="C:membrane"/>
    <property type="evidence" value="ECO:0007669"/>
    <property type="project" value="TreeGrafter"/>
</dbReference>
<gene>
    <name evidence="2" type="ORF">HPG69_009300</name>
</gene>
<dbReference type="InterPro" id="IPR052784">
    <property type="entry name" value="Perforin-1_pore-forming"/>
</dbReference>
<dbReference type="GO" id="GO:0001771">
    <property type="term" value="P:immunological synapse formation"/>
    <property type="evidence" value="ECO:0007669"/>
    <property type="project" value="TreeGrafter"/>
</dbReference>
<evidence type="ECO:0000313" key="3">
    <source>
        <dbReference type="Proteomes" id="UP000551758"/>
    </source>
</evidence>
<organism evidence="2 3">
    <name type="scientific">Diceros bicornis minor</name>
    <name type="common">South-central black rhinoceros</name>
    <dbReference type="NCBI Taxonomy" id="77932"/>
    <lineage>
        <taxon>Eukaryota</taxon>
        <taxon>Metazoa</taxon>
        <taxon>Chordata</taxon>
        <taxon>Craniata</taxon>
        <taxon>Vertebrata</taxon>
        <taxon>Euteleostomi</taxon>
        <taxon>Mammalia</taxon>
        <taxon>Eutheria</taxon>
        <taxon>Laurasiatheria</taxon>
        <taxon>Perissodactyla</taxon>
        <taxon>Rhinocerotidae</taxon>
        <taxon>Diceros</taxon>
    </lineage>
</organism>
<dbReference type="GO" id="GO:0022829">
    <property type="term" value="F:wide pore channel activity"/>
    <property type="evidence" value="ECO:0007669"/>
    <property type="project" value="TreeGrafter"/>
</dbReference>
<proteinExistence type="predicted"/>
<keyword evidence="1" id="KW-0732">Signal</keyword>
<keyword evidence="3" id="KW-1185">Reference proteome</keyword>
<protein>
    <submittedName>
        <fullName evidence="2">Uncharacterized protein</fullName>
    </submittedName>
</protein>
<name>A0A7J7FJU6_DICBM</name>
<dbReference type="Proteomes" id="UP000551758">
    <property type="component" value="Unassembled WGS sequence"/>
</dbReference>
<reference evidence="2 3" key="1">
    <citation type="journal article" date="2020" name="Mol. Biol. Evol.">
        <title>Interspecific Gene Flow and the Evolution of Specialization in Black and White Rhinoceros.</title>
        <authorList>
            <person name="Moodley Y."/>
            <person name="Westbury M.V."/>
            <person name="Russo I.M."/>
            <person name="Gopalakrishnan S."/>
            <person name="Rakotoarivelo A."/>
            <person name="Olsen R.A."/>
            <person name="Prost S."/>
            <person name="Tunstall T."/>
            <person name="Ryder O.A."/>
            <person name="Dalen L."/>
            <person name="Bruford M.W."/>
        </authorList>
    </citation>
    <scope>NUCLEOTIDE SEQUENCE [LARGE SCALE GENOMIC DNA]</scope>
    <source>
        <strain evidence="2">SBR-YM</strain>
        <tissue evidence="2">Skin</tissue>
    </source>
</reference>
<evidence type="ECO:0000256" key="1">
    <source>
        <dbReference type="ARBA" id="ARBA00022729"/>
    </source>
</evidence>